<accession>A0ACC3B088</accession>
<comment type="caution">
    <text evidence="1">The sequence shown here is derived from an EMBL/GenBank/DDBJ whole genome shotgun (WGS) entry which is preliminary data.</text>
</comment>
<name>A0ACC3B088_9EURO</name>
<reference evidence="1 2" key="1">
    <citation type="journal article" date="2023" name="ACS Omega">
        <title>Identification of the Neoaspergillic Acid Biosynthesis Gene Cluster by Establishing an In Vitro CRISPR-Ribonucleoprotein Genetic System in Aspergillus melleus.</title>
        <authorList>
            <person name="Yuan B."/>
            <person name="Grau M.F."/>
            <person name="Murata R.M."/>
            <person name="Torok T."/>
            <person name="Venkateswaran K."/>
            <person name="Stajich J.E."/>
            <person name="Wang C.C.C."/>
        </authorList>
    </citation>
    <scope>NUCLEOTIDE SEQUENCE [LARGE SCALE GENOMIC DNA]</scope>
    <source>
        <strain evidence="1 2">IMV 1140</strain>
    </source>
</reference>
<keyword evidence="2" id="KW-1185">Reference proteome</keyword>
<evidence type="ECO:0000313" key="2">
    <source>
        <dbReference type="Proteomes" id="UP001177260"/>
    </source>
</evidence>
<gene>
    <name evidence="1" type="ORF">N8T08_006114</name>
</gene>
<proteinExistence type="predicted"/>
<evidence type="ECO:0000313" key="1">
    <source>
        <dbReference type="EMBL" id="KAK1143714.1"/>
    </source>
</evidence>
<sequence>MNPFKKIDRLTPESSLDSTGWATKILDKAMVAVGSYGDKAVYGACAVGMAGAIHATAAGAIAYQVVQGVGQLRQIAGHLDGINNTLARDHALNAPPAFADFVYNMVKNMIGSSSSSAWYFVYHPDTYWTHHFSNQIRSEGPLGKRFIGIFQDLDMVVIFMRAMRTALASDPKMQEDPPHFKLLIPAYYPIVITSPLQFPKDLEPFNLYCDTHDGQPLVWMNLPGVEKGIHDNVGLYKPPQSLLSKLFGSKQNTGPRTLGTIADADAGKLYELTDRNVNIEHLAEHERKKYNRRASRSASSLIRENLARLDDDEPPPYDQHSFCNGNNRPINRRNTSASSTQKNEFARSSNEEYPRYENTREYQRYEADEKTNEFARVSNEDYPRYENNREYQKYGTDEKIPLCGRNEFSRCKTEEYPKYTNNKEYQKYSDDEKRPKSEKSEFEHCQNEEYPKYPSDEEYQKYPVDEKRLRFEKSEFENCRKGQYPKYENDKEYQKYEVDERPPLCGRSKSQEYSRYHSTKEYQKPIKDEKSPRSSPRSSKDEFEKCRTDEYPKYKDNKEYQKYEEEEVSDRWMSDDDMDNASTIASVAYLDEDEEGEASDRKPRYHSRRHRSPRYSTTSFVSSLAPSESVFSSTHGSHKGYRKKRRHRRRNHSRTRSKA</sequence>
<dbReference type="EMBL" id="JAOPJF010000037">
    <property type="protein sequence ID" value="KAK1143714.1"/>
    <property type="molecule type" value="Genomic_DNA"/>
</dbReference>
<dbReference type="Proteomes" id="UP001177260">
    <property type="component" value="Unassembled WGS sequence"/>
</dbReference>
<protein>
    <submittedName>
        <fullName evidence="1">Uncharacterized protein</fullName>
    </submittedName>
</protein>
<organism evidence="1 2">
    <name type="scientific">Aspergillus melleus</name>
    <dbReference type="NCBI Taxonomy" id="138277"/>
    <lineage>
        <taxon>Eukaryota</taxon>
        <taxon>Fungi</taxon>
        <taxon>Dikarya</taxon>
        <taxon>Ascomycota</taxon>
        <taxon>Pezizomycotina</taxon>
        <taxon>Eurotiomycetes</taxon>
        <taxon>Eurotiomycetidae</taxon>
        <taxon>Eurotiales</taxon>
        <taxon>Aspergillaceae</taxon>
        <taxon>Aspergillus</taxon>
        <taxon>Aspergillus subgen. Circumdati</taxon>
    </lineage>
</organism>